<dbReference type="AlphaFoldDB" id="A0A6I0F4Q0"/>
<reference evidence="3 4" key="1">
    <citation type="submission" date="2019-10" db="EMBL/GenBank/DDBJ databases">
        <title>Alkaliphilus serpentinus sp. nov. and Alkaliphilus pronyensis sp. nov., two novel anaerobic alkaliphilic species isolated from the serpentinized-hosted hydrothermal field of the Prony Bay (New Caledonia).</title>
        <authorList>
            <person name="Postec A."/>
        </authorList>
    </citation>
    <scope>NUCLEOTIDE SEQUENCE [LARGE SCALE GENOMIC DNA]</scope>
    <source>
        <strain evidence="3 4">LacV</strain>
    </source>
</reference>
<keyword evidence="1" id="KW-0175">Coiled coil</keyword>
<organism evidence="3 4">
    <name type="scientific">Alkaliphilus pronyensis</name>
    <dbReference type="NCBI Taxonomy" id="1482732"/>
    <lineage>
        <taxon>Bacteria</taxon>
        <taxon>Bacillati</taxon>
        <taxon>Bacillota</taxon>
        <taxon>Clostridia</taxon>
        <taxon>Peptostreptococcales</taxon>
        <taxon>Natronincolaceae</taxon>
        <taxon>Alkaliphilus</taxon>
    </lineage>
</organism>
<dbReference type="OrthoDB" id="9808584at2"/>
<proteinExistence type="predicted"/>
<dbReference type="RefSeq" id="WP_151859996.1">
    <property type="nucleotide sequence ID" value="NZ_WBZC01000008.1"/>
</dbReference>
<dbReference type="EMBL" id="WBZC01000008">
    <property type="protein sequence ID" value="KAB3537851.1"/>
    <property type="molecule type" value="Genomic_DNA"/>
</dbReference>
<dbReference type="Pfam" id="PF22746">
    <property type="entry name" value="SHOCT-like_DUF2089-C"/>
    <property type="match status" value="1"/>
</dbReference>
<evidence type="ECO:0000313" key="3">
    <source>
        <dbReference type="EMBL" id="KAB3537851.1"/>
    </source>
</evidence>
<feature type="coiled-coil region" evidence="1">
    <location>
        <begin position="12"/>
        <end position="39"/>
    </location>
</feature>
<name>A0A6I0F4Q0_9FIRM</name>
<comment type="caution">
    <text evidence="3">The sequence shown here is derived from an EMBL/GenBank/DDBJ whole genome shotgun (WGS) entry which is preliminary data.</text>
</comment>
<dbReference type="Proteomes" id="UP000432715">
    <property type="component" value="Unassembled WGS sequence"/>
</dbReference>
<dbReference type="InterPro" id="IPR053959">
    <property type="entry name" value="YvlB/LiaX_N"/>
</dbReference>
<protein>
    <submittedName>
        <fullName evidence="3">DUF4097 domain-containing protein</fullName>
    </submittedName>
</protein>
<keyword evidence="4" id="KW-1185">Reference proteome</keyword>
<evidence type="ECO:0000256" key="1">
    <source>
        <dbReference type="SAM" id="Coils"/>
    </source>
</evidence>
<evidence type="ECO:0000313" key="4">
    <source>
        <dbReference type="Proteomes" id="UP000432715"/>
    </source>
</evidence>
<accession>A0A6I0F4Q0</accession>
<feature type="domain" description="YvlB/LiaX N-terminal" evidence="2">
    <location>
        <begin position="3"/>
        <end position="32"/>
    </location>
</feature>
<evidence type="ECO:0000259" key="2">
    <source>
        <dbReference type="Pfam" id="PF22746"/>
    </source>
</evidence>
<gene>
    <name evidence="3" type="ORF">F8154_02405</name>
</gene>
<sequence length="402" mass="45193">MSDEKLMILKLLEEGKISKEEALKLLQALESDSDESTANYSYTSNNKGKKHKKIHIHLDDDLEGSFENFGEKMDDFGRRMEDFGERFGEKMSHLGVRLAEKSMGFAEKILDFVEENIDVDSLSKYDSNSNYEKYEEVYNVEAPDNFSFLNFMAKNGKIYLSSWEEDTISVKASIRTLSKEYESRKPIMQVKKESSSISFFPKDIEKLMVELEVFVPSKHIDTIKVHTNNASIYVEDIKCNNLGCSTKNASIVLNNVNVNEETSCSTTNARIMCNSIIANHVLAVTKNAKVILDNAKLRGIETITTNSKIVVNNLIYDNLELIHLKTSNGKIEINGPIPPSIGVNFEAATTNGSIKTPFNMIYKEKIVGSNTKLSGKTSNYESCDKVISIKAYTTNDNIVITN</sequence>